<protein>
    <submittedName>
        <fullName evidence="5">Mismatch-specific DNA-glycosylase</fullName>
    </submittedName>
</protein>
<keyword evidence="6" id="KW-1185">Reference proteome</keyword>
<name>A0A516GYX3_9PROT</name>
<keyword evidence="1" id="KW-0227">DNA damage</keyword>
<dbReference type="GO" id="GO:0004844">
    <property type="term" value="F:uracil DNA N-glycosylase activity"/>
    <property type="evidence" value="ECO:0007669"/>
    <property type="project" value="TreeGrafter"/>
</dbReference>
<dbReference type="SUPFAM" id="SSF52141">
    <property type="entry name" value="Uracil-DNA glycosylase-like"/>
    <property type="match status" value="1"/>
</dbReference>
<dbReference type="PANTHER" id="PTHR12159">
    <property type="entry name" value="G/T AND G/U MISMATCH-SPECIFIC DNA GLYCOSYLASE"/>
    <property type="match status" value="1"/>
</dbReference>
<dbReference type="Proteomes" id="UP000317496">
    <property type="component" value="Chromosome"/>
</dbReference>
<dbReference type="Gene3D" id="3.40.470.10">
    <property type="entry name" value="Uracil-DNA glycosylase-like domain"/>
    <property type="match status" value="1"/>
</dbReference>
<gene>
    <name evidence="5" type="ORF">FNB15_05150</name>
</gene>
<dbReference type="CDD" id="cd10028">
    <property type="entry name" value="UDG-F2_TDG_MUG"/>
    <property type="match status" value="1"/>
</dbReference>
<dbReference type="AlphaFoldDB" id="A0A516GYX3"/>
<dbReference type="InterPro" id="IPR036895">
    <property type="entry name" value="Uracil-DNA_glycosylase-like_sf"/>
</dbReference>
<dbReference type="GO" id="GO:0008263">
    <property type="term" value="F:pyrimidine-specific mismatch base pair DNA N-glycosylase activity"/>
    <property type="evidence" value="ECO:0007669"/>
    <property type="project" value="TreeGrafter"/>
</dbReference>
<dbReference type="Pfam" id="PF03167">
    <property type="entry name" value="UDG"/>
    <property type="match status" value="1"/>
</dbReference>
<reference evidence="5 6" key="1">
    <citation type="submission" date="2019-07" db="EMBL/GenBank/DDBJ databases">
        <title>Genome sequencing for Ferrovibrio sp. K5.</title>
        <authorList>
            <person name="Park S.-J."/>
        </authorList>
    </citation>
    <scope>NUCLEOTIDE SEQUENCE [LARGE SCALE GENOMIC DNA]</scope>
    <source>
        <strain evidence="5 6">K5</strain>
    </source>
</reference>
<organism evidence="5 6">
    <name type="scientific">Ferrovibrio terrae</name>
    <dbReference type="NCBI Taxonomy" id="2594003"/>
    <lineage>
        <taxon>Bacteria</taxon>
        <taxon>Pseudomonadati</taxon>
        <taxon>Pseudomonadota</taxon>
        <taxon>Alphaproteobacteria</taxon>
        <taxon>Rhodospirillales</taxon>
        <taxon>Rhodospirillaceae</taxon>
        <taxon>Ferrovibrio</taxon>
    </lineage>
</organism>
<accession>A0A516GYX3</accession>
<dbReference type="EMBL" id="CP041636">
    <property type="protein sequence ID" value="QDO96702.1"/>
    <property type="molecule type" value="Genomic_DNA"/>
</dbReference>
<keyword evidence="2" id="KW-0378">Hydrolase</keyword>
<sequence>MPRMSDRRPIIPDLLRPGLRLVFCGSALGTASAKAKAYYAKPGNKFWPTLHDIGLTPHRFAPGDYPALLELGIGLTDINKTQSGNDDALAPEHDDVAGLAAKIERYRPAILAFTAKRPAQVFLRDSFGLQGPPPYGLQPQRIGRTRLFVLPSTSGSGVRYWDIAPWRELKILFDGL</sequence>
<feature type="domain" description="Uracil-DNA glycosylase-like" evidence="4">
    <location>
        <begin position="13"/>
        <end position="160"/>
    </location>
</feature>
<evidence type="ECO:0000256" key="3">
    <source>
        <dbReference type="ARBA" id="ARBA00023204"/>
    </source>
</evidence>
<proteinExistence type="predicted"/>
<keyword evidence="3" id="KW-0234">DNA repair</keyword>
<evidence type="ECO:0000256" key="2">
    <source>
        <dbReference type="ARBA" id="ARBA00022801"/>
    </source>
</evidence>
<evidence type="ECO:0000313" key="5">
    <source>
        <dbReference type="EMBL" id="QDO96702.1"/>
    </source>
</evidence>
<evidence type="ECO:0000313" key="6">
    <source>
        <dbReference type="Proteomes" id="UP000317496"/>
    </source>
</evidence>
<dbReference type="GO" id="GO:0006285">
    <property type="term" value="P:base-excision repair, AP site formation"/>
    <property type="evidence" value="ECO:0007669"/>
    <property type="project" value="InterPro"/>
</dbReference>
<dbReference type="InterPro" id="IPR005122">
    <property type="entry name" value="Uracil-DNA_glycosylase-like"/>
</dbReference>
<dbReference type="KEGG" id="fer:FNB15_05150"/>
<dbReference type="OrthoDB" id="9799921at2"/>
<evidence type="ECO:0000256" key="1">
    <source>
        <dbReference type="ARBA" id="ARBA00022763"/>
    </source>
</evidence>
<dbReference type="PANTHER" id="PTHR12159:SF9">
    <property type="entry name" value="G_T MISMATCH-SPECIFIC THYMINE DNA GLYCOSYLASE"/>
    <property type="match status" value="1"/>
</dbReference>
<dbReference type="InterPro" id="IPR015637">
    <property type="entry name" value="MUG/TDG"/>
</dbReference>
<evidence type="ECO:0000259" key="4">
    <source>
        <dbReference type="Pfam" id="PF03167"/>
    </source>
</evidence>